<accession>A0A212JRM4</accession>
<dbReference type="AlphaFoldDB" id="A0A212JRM4"/>
<dbReference type="EMBL" id="FLUP01000001">
    <property type="protein sequence ID" value="SBW02096.1"/>
    <property type="molecule type" value="Genomic_DNA"/>
</dbReference>
<sequence>MTERLHSLLNVAVLFFARPGYFLPYGHWISPFGKVWDACAARDFAFPARDLKFSALRACYSAARRSLGRLRGVRFRLPGAGQRGPVRGCAPPWPPLHSPRNTP</sequence>
<name>A0A212JRM4_9BACT</name>
<organism evidence="1">
    <name type="scientific">uncultured Desulfovibrio sp</name>
    <dbReference type="NCBI Taxonomy" id="167968"/>
    <lineage>
        <taxon>Bacteria</taxon>
        <taxon>Pseudomonadati</taxon>
        <taxon>Thermodesulfobacteriota</taxon>
        <taxon>Desulfovibrionia</taxon>
        <taxon>Desulfovibrionales</taxon>
        <taxon>Desulfovibrionaceae</taxon>
        <taxon>Desulfovibrio</taxon>
        <taxon>environmental samples</taxon>
    </lineage>
</organism>
<evidence type="ECO:0000313" key="1">
    <source>
        <dbReference type="EMBL" id="SBW02096.1"/>
    </source>
</evidence>
<proteinExistence type="predicted"/>
<gene>
    <name evidence="1" type="ORF">KM92DES2_11605</name>
</gene>
<protein>
    <submittedName>
        <fullName evidence="1">Uncharacterized protein</fullName>
    </submittedName>
</protein>
<reference evidence="1" key="1">
    <citation type="submission" date="2016-04" db="EMBL/GenBank/DDBJ databases">
        <authorList>
            <person name="Evans L.H."/>
            <person name="Alamgir A."/>
            <person name="Owens N."/>
            <person name="Weber N.D."/>
            <person name="Virtaneva K."/>
            <person name="Barbian K."/>
            <person name="Babar A."/>
            <person name="Rosenke K."/>
        </authorList>
    </citation>
    <scope>NUCLEOTIDE SEQUENCE</scope>
    <source>
        <strain evidence="1">92-2</strain>
    </source>
</reference>